<organism evidence="2 3">
    <name type="scientific">Weizmannia acidilactici</name>
    <dbReference type="NCBI Taxonomy" id="2607726"/>
    <lineage>
        <taxon>Bacteria</taxon>
        <taxon>Bacillati</taxon>
        <taxon>Bacillota</taxon>
        <taxon>Bacilli</taxon>
        <taxon>Bacillales</taxon>
        <taxon>Bacillaceae</taxon>
        <taxon>Heyndrickxia</taxon>
    </lineage>
</organism>
<gene>
    <name evidence="2" type="ORF">BpJC7_19820</name>
</gene>
<dbReference type="Gene3D" id="1.25.40.10">
    <property type="entry name" value="Tetratricopeptide repeat domain"/>
    <property type="match status" value="1"/>
</dbReference>
<dbReference type="EMBL" id="BKZQ01000024">
    <property type="protein sequence ID" value="GER70679.1"/>
    <property type="molecule type" value="Genomic_DNA"/>
</dbReference>
<reference evidence="2 3" key="1">
    <citation type="submission" date="2019-09" db="EMBL/GenBank/DDBJ databases">
        <title>Draft genome sequence of Bacillus sp. JC-7.</title>
        <authorList>
            <person name="Tanaka N."/>
            <person name="Shiwa Y."/>
            <person name="Fujita N."/>
            <person name="Tanasupawat S."/>
        </authorList>
    </citation>
    <scope>NUCLEOTIDE SEQUENCE [LARGE SCALE GENOMIC DNA]</scope>
    <source>
        <strain evidence="2 3">JC-7</strain>
    </source>
</reference>
<dbReference type="InterPro" id="IPR019734">
    <property type="entry name" value="TPR_rpt"/>
</dbReference>
<dbReference type="SUPFAM" id="SSF48452">
    <property type="entry name" value="TPR-like"/>
    <property type="match status" value="1"/>
</dbReference>
<dbReference type="RefSeq" id="WP_151679918.1">
    <property type="nucleotide sequence ID" value="NZ_BKZP01000009.1"/>
</dbReference>
<dbReference type="Proteomes" id="UP000391919">
    <property type="component" value="Unassembled WGS sequence"/>
</dbReference>
<keyword evidence="1" id="KW-0802">TPR repeat</keyword>
<evidence type="ECO:0000313" key="2">
    <source>
        <dbReference type="EMBL" id="GER70679.1"/>
    </source>
</evidence>
<name>A0A5J4JH68_9BACI</name>
<dbReference type="AlphaFoldDB" id="A0A5J4JH68"/>
<evidence type="ECO:0000256" key="1">
    <source>
        <dbReference type="PROSITE-ProRule" id="PRU00339"/>
    </source>
</evidence>
<accession>A0A5J4JH68</accession>
<evidence type="ECO:0008006" key="4">
    <source>
        <dbReference type="Google" id="ProtNLM"/>
    </source>
</evidence>
<protein>
    <recommendedName>
        <fullName evidence="4">Tetratricopeptide repeat protein</fullName>
    </recommendedName>
</protein>
<feature type="repeat" description="TPR" evidence="1">
    <location>
        <begin position="395"/>
        <end position="428"/>
    </location>
</feature>
<sequence length="463" mass="54365">MAAQLTIMDHKHTVQAEIERMAVFLQGKIVEVSGDDGRLWYLFFYRNQYLNAMPTTKIKRGSILAHAFRDGIVFKAPDPLIRILFQANRNFKKISFDHLTGKIEKLFTPHETALIATFFESFVPKRKLFEYIQSIFYEYRRNGQLLQCARILRILTDFAPKQSWVKQISRDLNLIKYEKLYRTVSPELIQKDSLYAEKILYKEMNDEASFQKLVNLLRSQNRWLDETVLWIRKMEQAPSDSGYSALLDLLDGHLAVQDKMAVLENLYSRAPHYQPLQEDLLEYYLKMKQPEKLIPMVLDPQVQLGGEQAEKIWKMLASWNLDEGDVDIEPLNRLAPFFAGHPAQAETFLEKCITHLFRNRDTSYIKEWLLPFKQALGALPVIRKVEQMHGMADDPDRQSALGELYFEFGQYEKAIECFSWEMELKGNDPNPVKWLSKIYHELGMHSESKAYRNLYIDMEKRRA</sequence>
<comment type="caution">
    <text evidence="2">The sequence shown here is derived from an EMBL/GenBank/DDBJ whole genome shotgun (WGS) entry which is preliminary data.</text>
</comment>
<dbReference type="InterPro" id="IPR011990">
    <property type="entry name" value="TPR-like_helical_dom_sf"/>
</dbReference>
<dbReference type="PROSITE" id="PS50005">
    <property type="entry name" value="TPR"/>
    <property type="match status" value="1"/>
</dbReference>
<proteinExistence type="predicted"/>
<evidence type="ECO:0000313" key="3">
    <source>
        <dbReference type="Proteomes" id="UP000391919"/>
    </source>
</evidence>
<keyword evidence="3" id="KW-1185">Reference proteome</keyword>
<dbReference type="Pfam" id="PF13181">
    <property type="entry name" value="TPR_8"/>
    <property type="match status" value="1"/>
</dbReference>